<dbReference type="CDD" id="cd00593">
    <property type="entry name" value="RIBOc"/>
    <property type="match status" value="1"/>
</dbReference>
<dbReference type="EC" id="3.1.26.3" evidence="8"/>
<dbReference type="RefSeq" id="WP_226384870.1">
    <property type="nucleotide sequence ID" value="NZ_JADCKA010000003.1"/>
</dbReference>
<keyword evidence="5 8" id="KW-0255">Endonuclease</keyword>
<organism evidence="11 12">
    <name type="scientific">Gallibacter intestinalis</name>
    <dbReference type="NCBI Taxonomy" id="2779356"/>
    <lineage>
        <taxon>Bacteria</taxon>
        <taxon>Bacillati</taxon>
        <taxon>Bacillota</taxon>
        <taxon>Clostridia</taxon>
        <taxon>Eubacteriales</taxon>
        <taxon>Eubacteriaceae</taxon>
        <taxon>Gallibacter</taxon>
    </lineage>
</organism>
<keyword evidence="8" id="KW-0963">Cytoplasm</keyword>
<dbReference type="Gene3D" id="3.30.160.20">
    <property type="match status" value="1"/>
</dbReference>
<keyword evidence="3 8" id="KW-0507">mRNA processing</keyword>
<comment type="catalytic activity">
    <reaction evidence="1 8">
        <text>Endonucleolytic cleavage to 5'-phosphomonoester.</text>
        <dbReference type="EC" id="3.1.26.3"/>
    </reaction>
</comment>
<dbReference type="InterPro" id="IPR036389">
    <property type="entry name" value="RNase_III_sf"/>
</dbReference>
<keyword evidence="8" id="KW-0698">rRNA processing</keyword>
<evidence type="ECO:0000256" key="8">
    <source>
        <dbReference type="HAMAP-Rule" id="MF_00104"/>
    </source>
</evidence>
<proteinExistence type="inferred from homology"/>
<dbReference type="EMBL" id="JADCKA010000003">
    <property type="protein sequence ID" value="MBE5035200.1"/>
    <property type="molecule type" value="Genomic_DNA"/>
</dbReference>
<dbReference type="Pfam" id="PF14622">
    <property type="entry name" value="Ribonucleas_3_3"/>
    <property type="match status" value="1"/>
</dbReference>
<evidence type="ECO:0000313" key="12">
    <source>
        <dbReference type="Proteomes" id="UP001516588"/>
    </source>
</evidence>
<feature type="binding site" evidence="8">
    <location>
        <position position="119"/>
    </location>
    <ligand>
        <name>Mg(2+)</name>
        <dbReference type="ChEBI" id="CHEBI:18420"/>
    </ligand>
</feature>
<dbReference type="PROSITE" id="PS50142">
    <property type="entry name" value="RNASE_3_2"/>
    <property type="match status" value="1"/>
</dbReference>
<evidence type="ECO:0000256" key="6">
    <source>
        <dbReference type="ARBA" id="ARBA00022801"/>
    </source>
</evidence>
<dbReference type="SMART" id="SM00358">
    <property type="entry name" value="DSRM"/>
    <property type="match status" value="1"/>
</dbReference>
<evidence type="ECO:0000259" key="10">
    <source>
        <dbReference type="PROSITE" id="PS50142"/>
    </source>
</evidence>
<dbReference type="PANTHER" id="PTHR11207">
    <property type="entry name" value="RIBONUCLEASE III"/>
    <property type="match status" value="1"/>
</dbReference>
<comment type="function">
    <text evidence="8">Digests double-stranded RNA. Involved in the processing of primary rRNA transcript to yield the immediate precursors to the large and small rRNAs (23S and 16S). Processes some mRNAs, and tRNAs when they are encoded in the rRNA operon. Processes pre-crRNA and tracrRNA of type II CRISPR loci if present in the organism.</text>
</comment>
<keyword evidence="4 8" id="KW-0540">Nuclease</keyword>
<evidence type="ECO:0000256" key="5">
    <source>
        <dbReference type="ARBA" id="ARBA00022759"/>
    </source>
</evidence>
<evidence type="ECO:0000256" key="3">
    <source>
        <dbReference type="ARBA" id="ARBA00022664"/>
    </source>
</evidence>
<name>A0ABR9QXB7_9FIRM</name>
<feature type="binding site" evidence="8">
    <location>
        <position position="116"/>
    </location>
    <ligand>
        <name>Mg(2+)</name>
        <dbReference type="ChEBI" id="CHEBI:18420"/>
    </ligand>
</feature>
<dbReference type="HAMAP" id="MF_00104">
    <property type="entry name" value="RNase_III"/>
    <property type="match status" value="1"/>
</dbReference>
<keyword evidence="8" id="KW-0460">Magnesium</keyword>
<evidence type="ECO:0000256" key="2">
    <source>
        <dbReference type="ARBA" id="ARBA00010183"/>
    </source>
</evidence>
<dbReference type="InterPro" id="IPR011907">
    <property type="entry name" value="RNase_III"/>
</dbReference>
<feature type="active site" evidence="8">
    <location>
        <position position="47"/>
    </location>
</feature>
<dbReference type="Proteomes" id="UP001516588">
    <property type="component" value="Unassembled WGS sequence"/>
</dbReference>
<evidence type="ECO:0000256" key="4">
    <source>
        <dbReference type="ARBA" id="ARBA00022722"/>
    </source>
</evidence>
<comment type="cofactor">
    <cofactor evidence="8">
        <name>Mg(2+)</name>
        <dbReference type="ChEBI" id="CHEBI:18420"/>
    </cofactor>
</comment>
<reference evidence="11 12" key="1">
    <citation type="submission" date="2020-10" db="EMBL/GenBank/DDBJ databases">
        <title>ChiBAC.</title>
        <authorList>
            <person name="Zenner C."/>
            <person name="Hitch T.C.A."/>
            <person name="Clavel T."/>
        </authorList>
    </citation>
    <scope>NUCLEOTIDE SEQUENCE [LARGE SCALE GENOMIC DNA]</scope>
    <source>
        <strain evidence="11 12">DSM 108706</strain>
    </source>
</reference>
<dbReference type="CDD" id="cd10845">
    <property type="entry name" value="DSRM_RNAse_III_family"/>
    <property type="match status" value="1"/>
</dbReference>
<protein>
    <recommendedName>
        <fullName evidence="8">Ribonuclease 3</fullName>
        <ecNumber evidence="8">3.1.26.3</ecNumber>
    </recommendedName>
    <alternativeName>
        <fullName evidence="8">Ribonuclease III</fullName>
        <shortName evidence="8">RNase III</shortName>
    </alternativeName>
</protein>
<comment type="subcellular location">
    <subcellularLocation>
        <location evidence="8">Cytoplasm</location>
    </subcellularLocation>
</comment>
<dbReference type="Pfam" id="PF00035">
    <property type="entry name" value="dsrm"/>
    <property type="match status" value="1"/>
</dbReference>
<dbReference type="SUPFAM" id="SSF54768">
    <property type="entry name" value="dsRNA-binding domain-like"/>
    <property type="match status" value="1"/>
</dbReference>
<evidence type="ECO:0000256" key="7">
    <source>
        <dbReference type="ARBA" id="ARBA00022884"/>
    </source>
</evidence>
<dbReference type="Gene3D" id="1.10.1520.10">
    <property type="entry name" value="Ribonuclease III domain"/>
    <property type="match status" value="1"/>
</dbReference>
<dbReference type="PROSITE" id="PS00517">
    <property type="entry name" value="RNASE_3_1"/>
    <property type="match status" value="1"/>
</dbReference>
<feature type="domain" description="DRBM" evidence="9">
    <location>
        <begin position="157"/>
        <end position="224"/>
    </location>
</feature>
<dbReference type="InterPro" id="IPR014720">
    <property type="entry name" value="dsRBD_dom"/>
</dbReference>
<feature type="binding site" evidence="8">
    <location>
        <position position="43"/>
    </location>
    <ligand>
        <name>Mg(2+)</name>
        <dbReference type="ChEBI" id="CHEBI:18420"/>
    </ligand>
</feature>
<dbReference type="NCBIfam" id="TIGR02191">
    <property type="entry name" value="RNaseIII"/>
    <property type="match status" value="1"/>
</dbReference>
<feature type="active site" evidence="8">
    <location>
        <position position="119"/>
    </location>
</feature>
<sequence>MEQLEKQLGYTFKDKDKLLLAMTHSSYITEHDMTREMCNERLEFLGDSVIELAVRESLYEKFPHEEEGKLSQIKSALVRCESLAAVAREIGIGSCLRLGKGEDMAGGRDKDSILENAFEALMGAVFADGGFEAARPVVKKFLDHRIDEAVKEHRVDDHKGRLQEKAHKKHIKKLSYKTIKATGQSHDRTFTVEVYADGRALAQGTGKSKKEAEIMAAKKAINRI</sequence>
<keyword evidence="8" id="KW-0479">Metal-binding</keyword>
<keyword evidence="6 8" id="KW-0378">Hydrolase</keyword>
<keyword evidence="7 8" id="KW-0694">RNA-binding</keyword>
<feature type="domain" description="RNase III" evidence="10">
    <location>
        <begin position="1"/>
        <end position="130"/>
    </location>
</feature>
<evidence type="ECO:0000256" key="1">
    <source>
        <dbReference type="ARBA" id="ARBA00000109"/>
    </source>
</evidence>
<evidence type="ECO:0000259" key="9">
    <source>
        <dbReference type="PROSITE" id="PS50137"/>
    </source>
</evidence>
<dbReference type="PANTHER" id="PTHR11207:SF0">
    <property type="entry name" value="RIBONUCLEASE 3"/>
    <property type="match status" value="1"/>
</dbReference>
<accession>A0ABR9QXB7</accession>
<comment type="caution">
    <text evidence="11">The sequence shown here is derived from an EMBL/GenBank/DDBJ whole genome shotgun (WGS) entry which is preliminary data.</text>
</comment>
<dbReference type="PROSITE" id="PS50137">
    <property type="entry name" value="DS_RBD"/>
    <property type="match status" value="1"/>
</dbReference>
<dbReference type="SMART" id="SM00535">
    <property type="entry name" value="RIBOc"/>
    <property type="match status" value="1"/>
</dbReference>
<comment type="similarity">
    <text evidence="2">Belongs to the ribonuclease III family.</text>
</comment>
<keyword evidence="8" id="KW-0819">tRNA processing</keyword>
<dbReference type="GO" id="GO:0004525">
    <property type="term" value="F:ribonuclease III activity"/>
    <property type="evidence" value="ECO:0007669"/>
    <property type="project" value="UniProtKB-EC"/>
</dbReference>
<dbReference type="SUPFAM" id="SSF69065">
    <property type="entry name" value="RNase III domain-like"/>
    <property type="match status" value="1"/>
</dbReference>
<keyword evidence="8" id="KW-0699">rRNA-binding</keyword>
<gene>
    <name evidence="8 11" type="primary">rnc</name>
    <name evidence="11" type="ORF">INF20_02765</name>
</gene>
<comment type="subunit">
    <text evidence="8">Homodimer.</text>
</comment>
<evidence type="ECO:0000313" key="11">
    <source>
        <dbReference type="EMBL" id="MBE5035200.1"/>
    </source>
</evidence>
<keyword evidence="12" id="KW-1185">Reference proteome</keyword>
<dbReference type="InterPro" id="IPR000999">
    <property type="entry name" value="RNase_III_dom"/>
</dbReference>